<keyword evidence="7" id="KW-1185">Reference proteome</keyword>
<evidence type="ECO:0000256" key="2">
    <source>
        <dbReference type="ARBA" id="ARBA00023015"/>
    </source>
</evidence>
<gene>
    <name evidence="6" type="ORF">C5167_037061</name>
</gene>
<dbReference type="SMART" id="SM00353">
    <property type="entry name" value="HLH"/>
    <property type="match status" value="2"/>
</dbReference>
<evidence type="ECO:0000313" key="6">
    <source>
        <dbReference type="EMBL" id="RZC44101.1"/>
    </source>
</evidence>
<dbReference type="SUPFAM" id="SSF47459">
    <property type="entry name" value="HLH, helix-loop-helix DNA-binding domain"/>
    <property type="match status" value="2"/>
</dbReference>
<dbReference type="Proteomes" id="UP000316621">
    <property type="component" value="Chromosome 1"/>
</dbReference>
<dbReference type="Gramene" id="RZC44101">
    <property type="protein sequence ID" value="RZC44101"/>
    <property type="gene ID" value="C5167_037061"/>
</dbReference>
<dbReference type="GO" id="GO:0005634">
    <property type="term" value="C:nucleus"/>
    <property type="evidence" value="ECO:0007669"/>
    <property type="project" value="UniProtKB-SubCell"/>
</dbReference>
<dbReference type="EMBL" id="CM010715">
    <property type="protein sequence ID" value="RZC44101.1"/>
    <property type="molecule type" value="Genomic_DNA"/>
</dbReference>
<dbReference type="PROSITE" id="PS50888">
    <property type="entry name" value="BHLH"/>
    <property type="match status" value="2"/>
</dbReference>
<dbReference type="CDD" id="cd11393">
    <property type="entry name" value="bHLH_AtbHLH_like"/>
    <property type="match status" value="2"/>
</dbReference>
<keyword evidence="2" id="KW-0805">Transcription regulation</keyword>
<evidence type="ECO:0000259" key="5">
    <source>
        <dbReference type="PROSITE" id="PS50888"/>
    </source>
</evidence>
<dbReference type="PANTHER" id="PTHR45914:SF24">
    <property type="entry name" value="BHLH DOMAIN-CONTAINING PROTEIN"/>
    <property type="match status" value="1"/>
</dbReference>
<evidence type="ECO:0000256" key="3">
    <source>
        <dbReference type="ARBA" id="ARBA00023163"/>
    </source>
</evidence>
<keyword evidence="3" id="KW-0804">Transcription</keyword>
<keyword evidence="4" id="KW-0539">Nucleus</keyword>
<dbReference type="PANTHER" id="PTHR45914">
    <property type="entry name" value="TRANSCRIPTION FACTOR HEC3-RELATED"/>
    <property type="match status" value="1"/>
</dbReference>
<protein>
    <recommendedName>
        <fullName evidence="5">BHLH domain-containing protein</fullName>
    </recommendedName>
</protein>
<dbReference type="InterPro" id="IPR011598">
    <property type="entry name" value="bHLH_dom"/>
</dbReference>
<evidence type="ECO:0000313" key="7">
    <source>
        <dbReference type="Proteomes" id="UP000316621"/>
    </source>
</evidence>
<feature type="domain" description="BHLH" evidence="5">
    <location>
        <begin position="255"/>
        <end position="304"/>
    </location>
</feature>
<evidence type="ECO:0000256" key="1">
    <source>
        <dbReference type="ARBA" id="ARBA00004123"/>
    </source>
</evidence>
<feature type="domain" description="BHLH" evidence="5">
    <location>
        <begin position="343"/>
        <end position="392"/>
    </location>
</feature>
<proteinExistence type="predicted"/>
<dbReference type="GO" id="GO:0046983">
    <property type="term" value="F:protein dimerization activity"/>
    <property type="evidence" value="ECO:0007669"/>
    <property type="project" value="InterPro"/>
</dbReference>
<comment type="subcellular location">
    <subcellularLocation>
        <location evidence="1">Nucleus</location>
    </subcellularLocation>
</comment>
<accession>A0A4Y7I8Y9</accession>
<sequence>MMINAIKNPIGCFKNSFNNFELQKEAELLKNQSPSNVYYPNTRNNNNLLISTTNYSYPLTNTSFNTNTNTNTNTTNSANDISYLFQQEDHFNTTNTTTTTDNLNNSNTNPLYPYCSSYSSYTNDYDDDYRPILSTFSSLPVDNEVMIPFNDYEFNTPASTYTPSLKRQRPCVDPLPSFPPSDHFAFNNNDGCYSNPMSNCCCPNSQVDQFLLPSPTNTTGTTTTANEVSIAQPAYANYGGVGFVETSNGKKSDSRYLSAQSVAARERRRKISEKTQQLGKLVPGGSKLNTAEMFHAAYKYIKFLQAQIGALEFMGSVQENKMDCLTPHLGVLLASLPIQEKFGYLSAQSVAAIERRRKISEKTKKLGMLVPGGSKLNTAEMFHAAYKYIKFLQAQIGVLEFMGSNQEKKKMDCLTPHLGVLLASLPIQEKLYAEEKCLVSSRCAEIMRKN</sequence>
<dbReference type="GO" id="GO:0003700">
    <property type="term" value="F:DNA-binding transcription factor activity"/>
    <property type="evidence" value="ECO:0007669"/>
    <property type="project" value="InterPro"/>
</dbReference>
<dbReference type="InterPro" id="IPR045239">
    <property type="entry name" value="bHLH95_bHLH"/>
</dbReference>
<dbReference type="AlphaFoldDB" id="A0A4Y7I8Y9"/>
<dbReference type="Gene3D" id="4.10.280.10">
    <property type="entry name" value="Helix-loop-helix DNA-binding domain"/>
    <property type="match status" value="2"/>
</dbReference>
<dbReference type="InterPro" id="IPR045843">
    <property type="entry name" value="IND-like"/>
</dbReference>
<dbReference type="Pfam" id="PF00010">
    <property type="entry name" value="HLH"/>
    <property type="match status" value="1"/>
</dbReference>
<reference evidence="6 7" key="1">
    <citation type="journal article" date="2018" name="Science">
        <title>The opium poppy genome and morphinan production.</title>
        <authorList>
            <person name="Guo L."/>
            <person name="Winzer T."/>
            <person name="Yang X."/>
            <person name="Li Y."/>
            <person name="Ning Z."/>
            <person name="He Z."/>
            <person name="Teodor R."/>
            <person name="Lu Y."/>
            <person name="Bowser T.A."/>
            <person name="Graham I.A."/>
            <person name="Ye K."/>
        </authorList>
    </citation>
    <scope>NUCLEOTIDE SEQUENCE [LARGE SCALE GENOMIC DNA]</scope>
    <source>
        <strain evidence="7">cv. HN1</strain>
        <tissue evidence="6">Leaves</tissue>
    </source>
</reference>
<organism evidence="6 7">
    <name type="scientific">Papaver somniferum</name>
    <name type="common">Opium poppy</name>
    <dbReference type="NCBI Taxonomy" id="3469"/>
    <lineage>
        <taxon>Eukaryota</taxon>
        <taxon>Viridiplantae</taxon>
        <taxon>Streptophyta</taxon>
        <taxon>Embryophyta</taxon>
        <taxon>Tracheophyta</taxon>
        <taxon>Spermatophyta</taxon>
        <taxon>Magnoliopsida</taxon>
        <taxon>Ranunculales</taxon>
        <taxon>Papaveraceae</taxon>
        <taxon>Papaveroideae</taxon>
        <taxon>Papaver</taxon>
    </lineage>
</organism>
<dbReference type="InterPro" id="IPR036638">
    <property type="entry name" value="HLH_DNA-bd_sf"/>
</dbReference>
<evidence type="ECO:0000256" key="4">
    <source>
        <dbReference type="ARBA" id="ARBA00023242"/>
    </source>
</evidence>
<name>A0A4Y7I8Y9_PAPSO</name>